<evidence type="ECO:0000313" key="3">
    <source>
        <dbReference type="Proteomes" id="UP000270296"/>
    </source>
</evidence>
<evidence type="ECO:0000313" key="4">
    <source>
        <dbReference type="WBParaSite" id="SBAD_0000250001-mRNA-1"/>
    </source>
</evidence>
<reference evidence="4" key="1">
    <citation type="submission" date="2016-06" db="UniProtKB">
        <authorList>
            <consortium name="WormBaseParasite"/>
        </authorList>
    </citation>
    <scope>IDENTIFICATION</scope>
</reference>
<name>A0A183IFJ3_9BILA</name>
<dbReference type="EMBL" id="UZAM01007204">
    <property type="protein sequence ID" value="VDO97473.1"/>
    <property type="molecule type" value="Genomic_DNA"/>
</dbReference>
<feature type="region of interest" description="Disordered" evidence="1">
    <location>
        <begin position="62"/>
        <end position="82"/>
    </location>
</feature>
<dbReference type="AlphaFoldDB" id="A0A183IFJ3"/>
<keyword evidence="3" id="KW-1185">Reference proteome</keyword>
<dbReference type="Proteomes" id="UP000270296">
    <property type="component" value="Unassembled WGS sequence"/>
</dbReference>
<sequence length="124" mass="13635">MGPKVSYGHDIIKKVSHFEYPSSIISMDRNLEPALPGGGFLPSVINTRVNVSFLSGFPLYTEADGDPPPPSNSTVMVSRKRRPASMLSRRLVGRSSMQLSAVLKELGAGCRWQMNHNEGWAKAY</sequence>
<evidence type="ECO:0000313" key="2">
    <source>
        <dbReference type="EMBL" id="VDO97473.1"/>
    </source>
</evidence>
<accession>A0A183IFJ3</accession>
<gene>
    <name evidence="2" type="ORF">SBAD_LOCUS2387</name>
</gene>
<protein>
    <submittedName>
        <fullName evidence="2 4">Uncharacterized protein</fullName>
    </submittedName>
</protein>
<dbReference type="WBParaSite" id="SBAD_0000250001-mRNA-1">
    <property type="protein sequence ID" value="SBAD_0000250001-mRNA-1"/>
    <property type="gene ID" value="SBAD_0000250001"/>
</dbReference>
<proteinExistence type="predicted"/>
<reference evidence="2 3" key="2">
    <citation type="submission" date="2018-11" db="EMBL/GenBank/DDBJ databases">
        <authorList>
            <consortium name="Pathogen Informatics"/>
        </authorList>
    </citation>
    <scope>NUCLEOTIDE SEQUENCE [LARGE SCALE GENOMIC DNA]</scope>
</reference>
<evidence type="ECO:0000256" key="1">
    <source>
        <dbReference type="SAM" id="MobiDB-lite"/>
    </source>
</evidence>
<organism evidence="4">
    <name type="scientific">Soboliphyme baturini</name>
    <dbReference type="NCBI Taxonomy" id="241478"/>
    <lineage>
        <taxon>Eukaryota</taxon>
        <taxon>Metazoa</taxon>
        <taxon>Ecdysozoa</taxon>
        <taxon>Nematoda</taxon>
        <taxon>Enoplea</taxon>
        <taxon>Dorylaimia</taxon>
        <taxon>Dioctophymatida</taxon>
        <taxon>Dioctophymatoidea</taxon>
        <taxon>Soboliphymatidae</taxon>
        <taxon>Soboliphyme</taxon>
    </lineage>
</organism>